<feature type="compositionally biased region" description="Acidic residues" evidence="3">
    <location>
        <begin position="104"/>
        <end position="132"/>
    </location>
</feature>
<keyword evidence="6" id="KW-1185">Reference proteome</keyword>
<feature type="compositionally biased region" description="Basic and acidic residues" evidence="3">
    <location>
        <begin position="76"/>
        <end position="93"/>
    </location>
</feature>
<evidence type="ECO:0000313" key="5">
    <source>
        <dbReference type="Ensembl" id="ENSAMXP00000002194.2"/>
    </source>
</evidence>
<protein>
    <submittedName>
        <fullName evidence="5">Nephronophthisis 1</fullName>
    </submittedName>
</protein>
<dbReference type="SUPFAM" id="SSF50044">
    <property type="entry name" value="SH3-domain"/>
    <property type="match status" value="1"/>
</dbReference>
<dbReference type="PANTHER" id="PTHR15176:SF1">
    <property type="entry name" value="NEPHROCYSTIN-1"/>
    <property type="match status" value="1"/>
</dbReference>
<reference evidence="5" key="3">
    <citation type="submission" date="2025-08" db="UniProtKB">
        <authorList>
            <consortium name="Ensembl"/>
        </authorList>
    </citation>
    <scope>IDENTIFICATION</scope>
</reference>
<accession>W5K3N3</accession>
<dbReference type="AlphaFoldDB" id="W5K3N3"/>
<evidence type="ECO:0000259" key="4">
    <source>
        <dbReference type="PROSITE" id="PS50002"/>
    </source>
</evidence>
<dbReference type="HOGENOM" id="CLU_024987_1_0_1"/>
<dbReference type="GO" id="GO:0090251">
    <property type="term" value="P:protein localization involved in establishment of planar polarity"/>
    <property type="evidence" value="ECO:0007669"/>
    <property type="project" value="TreeGrafter"/>
</dbReference>
<dbReference type="CDD" id="cd11770">
    <property type="entry name" value="SH3_Nephrocystin"/>
    <property type="match status" value="1"/>
</dbReference>
<dbReference type="InterPro" id="IPR001452">
    <property type="entry name" value="SH3_domain"/>
</dbReference>
<reference evidence="5" key="4">
    <citation type="submission" date="2025-09" db="UniProtKB">
        <authorList>
            <consortium name="Ensembl"/>
        </authorList>
    </citation>
    <scope>IDENTIFICATION</scope>
</reference>
<name>W5K3N3_ASTMX</name>
<evidence type="ECO:0000256" key="2">
    <source>
        <dbReference type="PROSITE-ProRule" id="PRU00192"/>
    </source>
</evidence>
<dbReference type="STRING" id="7994.ENSAMXP00000002194"/>
<dbReference type="PANTHER" id="PTHR15176">
    <property type="entry name" value="NEPHROCYSTIN"/>
    <property type="match status" value="1"/>
</dbReference>
<feature type="compositionally biased region" description="Basic and acidic residues" evidence="3">
    <location>
        <begin position="234"/>
        <end position="244"/>
    </location>
</feature>
<evidence type="ECO:0000256" key="1">
    <source>
        <dbReference type="ARBA" id="ARBA00022443"/>
    </source>
</evidence>
<dbReference type="SMART" id="SM00326">
    <property type="entry name" value="SH3"/>
    <property type="match status" value="1"/>
</dbReference>
<feature type="domain" description="SH3" evidence="4">
    <location>
        <begin position="157"/>
        <end position="217"/>
    </location>
</feature>
<dbReference type="InParanoid" id="W5K3N3"/>
<feature type="region of interest" description="Disordered" evidence="3">
    <location>
        <begin position="62"/>
        <end position="155"/>
    </location>
</feature>
<dbReference type="Bgee" id="ENSAMXG00000002150">
    <property type="expression patterns" value="Expressed in testis and 13 other cell types or tissues"/>
</dbReference>
<reference evidence="6" key="1">
    <citation type="submission" date="2013-03" db="EMBL/GenBank/DDBJ databases">
        <authorList>
            <person name="Jeffery W."/>
            <person name="Warren W."/>
            <person name="Wilson R.K."/>
        </authorList>
    </citation>
    <scope>NUCLEOTIDE SEQUENCE</scope>
    <source>
        <strain evidence="6">female</strain>
    </source>
</reference>
<dbReference type="eggNOG" id="ENOG502QU7K">
    <property type="taxonomic scope" value="Eukaryota"/>
</dbReference>
<dbReference type="GO" id="GO:0005929">
    <property type="term" value="C:cilium"/>
    <property type="evidence" value="ECO:0007669"/>
    <property type="project" value="TreeGrafter"/>
</dbReference>
<keyword evidence="1 2" id="KW-0728">SH3 domain</keyword>
<reference evidence="6" key="2">
    <citation type="journal article" date="2014" name="Nat. Commun.">
        <title>The cavefish genome reveals candidate genes for eye loss.</title>
        <authorList>
            <person name="McGaugh S.E."/>
            <person name="Gross J.B."/>
            <person name="Aken B."/>
            <person name="Blin M."/>
            <person name="Borowsky R."/>
            <person name="Chalopin D."/>
            <person name="Hinaux H."/>
            <person name="Jeffery W.R."/>
            <person name="Keene A."/>
            <person name="Ma L."/>
            <person name="Minx P."/>
            <person name="Murphy D."/>
            <person name="O'Quin K.E."/>
            <person name="Retaux S."/>
            <person name="Rohner N."/>
            <person name="Searle S.M."/>
            <person name="Stahl B.A."/>
            <person name="Tabin C."/>
            <person name="Volff J.N."/>
            <person name="Yoshizawa M."/>
            <person name="Warren W.C."/>
        </authorList>
    </citation>
    <scope>NUCLEOTIDE SEQUENCE [LARGE SCALE GENOMIC DNA]</scope>
    <source>
        <strain evidence="6">female</strain>
    </source>
</reference>
<dbReference type="InterPro" id="IPR039687">
    <property type="entry name" value="NPHP1"/>
</dbReference>
<feature type="region of interest" description="Disordered" evidence="3">
    <location>
        <begin position="215"/>
        <end position="244"/>
    </location>
</feature>
<feature type="compositionally biased region" description="Acidic residues" evidence="3">
    <location>
        <begin position="224"/>
        <end position="233"/>
    </location>
</feature>
<dbReference type="Ensembl" id="ENSAMXT00000002195.2">
    <property type="protein sequence ID" value="ENSAMXP00000002194.2"/>
    <property type="gene ID" value="ENSAMXG00000002150.2"/>
</dbReference>
<dbReference type="Gene3D" id="2.30.30.40">
    <property type="entry name" value="SH3 Domains"/>
    <property type="match status" value="1"/>
</dbReference>
<dbReference type="PROSITE" id="PS50002">
    <property type="entry name" value="SH3"/>
    <property type="match status" value="1"/>
</dbReference>
<dbReference type="InterPro" id="IPR030642">
    <property type="entry name" value="NPHP1_SH3"/>
</dbReference>
<dbReference type="Proteomes" id="UP000018467">
    <property type="component" value="Unassembled WGS sequence"/>
</dbReference>
<dbReference type="InterPro" id="IPR036028">
    <property type="entry name" value="SH3-like_dom_sf"/>
</dbReference>
<evidence type="ECO:0000313" key="6">
    <source>
        <dbReference type="Proteomes" id="UP000018467"/>
    </source>
</evidence>
<dbReference type="PRINTS" id="PR00452">
    <property type="entry name" value="SH3DOMAIN"/>
</dbReference>
<organism evidence="5 6">
    <name type="scientific">Astyanax mexicanus</name>
    <name type="common">Blind cave fish</name>
    <name type="synonym">Astyanax fasciatus mexicanus</name>
    <dbReference type="NCBI Taxonomy" id="7994"/>
    <lineage>
        <taxon>Eukaryota</taxon>
        <taxon>Metazoa</taxon>
        <taxon>Chordata</taxon>
        <taxon>Craniata</taxon>
        <taxon>Vertebrata</taxon>
        <taxon>Euteleostomi</taxon>
        <taxon>Actinopterygii</taxon>
        <taxon>Neopterygii</taxon>
        <taxon>Teleostei</taxon>
        <taxon>Ostariophysi</taxon>
        <taxon>Characiformes</taxon>
        <taxon>Characoidei</taxon>
        <taxon>Acestrorhamphidae</taxon>
        <taxon>Acestrorhamphinae</taxon>
        <taxon>Astyanax</taxon>
    </lineage>
</organism>
<dbReference type="GO" id="GO:0005737">
    <property type="term" value="C:cytoplasm"/>
    <property type="evidence" value="ECO:0007669"/>
    <property type="project" value="TreeGrafter"/>
</dbReference>
<dbReference type="GeneTree" id="ENSGT00390000007701"/>
<sequence>MAPRKKGPLQTVQKETDDIKKRVDALVRDVNRLGVSEGTESLQRCSELQNTVTATLERLKKLTKAEESAPIGNYEQLKRDEEERLRAQQDRLKALAQKLQPEDNSTEGEEDSAEEDSEEEDESQEEDEEDDVHNDKTKEDAADDEVDETAQNYTARKGIRTYVALSDFTGEEEGDLTVQKGAVLRVLQKNEDGWWLAQDAKGNKGLVPRNYLKVISPHDQGRDTEEEESDEEQGDGKKIAEDKQRTLQNWDTIRRAVTEIDATDVLSAMGAIPPGFRTSTLSRLLEEGTSYRASHYIQPRLSQSELCFKDLQMDPDTGKVHSRSSRVCLTVTLWSCRMIPPPGVGLQVLSRHIRFCAFNGTEVLSNIHTVRATYNPTSPKTWSFSPRMSNMLPCLLDGDCFIRCDSDSPELGILFELGITYIRNSTGERGDLSCGWAFLKLFDENGALIPLRTYELTVHGGTPYEAEADADATSTKRGTSTGVLQQMLLSRKLPKLIVKLKPPKTRVREQLNLLPDTITGCLSTVHLLSLYRQLLADALLLDRVTMQNADLICNAVLATFPGVLDQSDLMDAFRKLWTESESNLKRSEKKDITVLKKHFESVYMSGVFPLLHSAEMPVYFWADENTENQRARLIYSPEHKISRETMLSSSHTHQAFDISQVSYDLLTSAWR</sequence>
<dbReference type="Pfam" id="PF14604">
    <property type="entry name" value="SH3_9"/>
    <property type="match status" value="1"/>
</dbReference>
<proteinExistence type="predicted"/>
<evidence type="ECO:0000256" key="3">
    <source>
        <dbReference type="SAM" id="MobiDB-lite"/>
    </source>
</evidence>